<dbReference type="EMBL" id="WNDX01000021">
    <property type="protein sequence ID" value="KAF1046382.1"/>
    <property type="molecule type" value="Genomic_DNA"/>
</dbReference>
<dbReference type="AlphaFoldDB" id="A0A7V8FYT4"/>
<comment type="caution">
    <text evidence="1">The sequence shown here is derived from an EMBL/GenBank/DDBJ whole genome shotgun (WGS) entry which is preliminary data.</text>
</comment>
<organism evidence="1 2">
    <name type="scientific">Herbaspirillum frisingense</name>
    <dbReference type="NCBI Taxonomy" id="92645"/>
    <lineage>
        <taxon>Bacteria</taxon>
        <taxon>Pseudomonadati</taxon>
        <taxon>Pseudomonadota</taxon>
        <taxon>Betaproteobacteria</taxon>
        <taxon>Burkholderiales</taxon>
        <taxon>Oxalobacteraceae</taxon>
        <taxon>Herbaspirillum</taxon>
    </lineage>
</organism>
<proteinExistence type="predicted"/>
<reference evidence="2" key="1">
    <citation type="journal article" date="2020" name="MBio">
        <title>Horizontal gene transfer to a defensive symbiont with a reduced genome amongst a multipartite beetle microbiome.</title>
        <authorList>
            <person name="Waterworth S.C."/>
            <person name="Florez L.V."/>
            <person name="Rees E.R."/>
            <person name="Hertweck C."/>
            <person name="Kaltenpoth M."/>
            <person name="Kwan J.C."/>
        </authorList>
    </citation>
    <scope>NUCLEOTIDE SEQUENCE [LARGE SCALE GENOMIC DNA]</scope>
</reference>
<sequence length="360" mass="41146">MAHLSQEEISDVLSQWGLGMRLDVTPATPNYRWLSMAEEEAKRLCAWHNEPVSFTFIATEEINAGAVPCPALIVMAAGCFDFLCRLANTIVGKGIYTDIDPRTASAVEDSDEQVEKTIRSILKKQQWFAPDMVSWSRYSEKEGIFCFILLSLFRFVILHEMGHIVHRHGRRSHLSGQGYLLMDGIEQPTMASDSILDSHAREIVADKTAMQLCHHLLEEQFFILATYSDIKEFAHTYLGTEINRIKFLTQIAYLYFAAIDQFLVTPFEIGSVRSHPPAPFRAITIATTAVHGYEKDPRRTQVVQFLPPAENMLAIAIGKRTNRQWLAQLLEDPRYEAHYRALFDRVDRWSIVSQTVPRQR</sequence>
<evidence type="ECO:0000313" key="1">
    <source>
        <dbReference type="EMBL" id="KAF1046382.1"/>
    </source>
</evidence>
<protein>
    <submittedName>
        <fullName evidence="1">Uncharacterized protein</fullName>
    </submittedName>
</protein>
<name>A0A7V8FYT4_9BURK</name>
<accession>A0A7V8FYT4</accession>
<gene>
    <name evidence="1" type="ORF">GAK35_01069</name>
</gene>
<evidence type="ECO:0000313" key="2">
    <source>
        <dbReference type="Proteomes" id="UP000462435"/>
    </source>
</evidence>
<dbReference type="Proteomes" id="UP000462435">
    <property type="component" value="Unassembled WGS sequence"/>
</dbReference>